<feature type="region of interest" description="Disordered" evidence="1">
    <location>
        <begin position="867"/>
        <end position="908"/>
    </location>
</feature>
<dbReference type="RefSeq" id="XP_001745183.1">
    <property type="nucleotide sequence ID" value="XM_001745131.1"/>
</dbReference>
<feature type="compositionally biased region" description="Acidic residues" evidence="1">
    <location>
        <begin position="871"/>
        <end position="901"/>
    </location>
</feature>
<keyword evidence="2" id="KW-0732">Signal</keyword>
<evidence type="ECO:0000256" key="1">
    <source>
        <dbReference type="SAM" id="MobiDB-lite"/>
    </source>
</evidence>
<evidence type="ECO:0000313" key="5">
    <source>
        <dbReference type="Proteomes" id="UP000001357"/>
    </source>
</evidence>
<dbReference type="Proteomes" id="UP000001357">
    <property type="component" value="Unassembled WGS sequence"/>
</dbReference>
<reference evidence="4 5" key="1">
    <citation type="journal article" date="2008" name="Nature">
        <title>The genome of the choanoflagellate Monosiga brevicollis and the origin of metazoans.</title>
        <authorList>
            <consortium name="JGI Sequencing"/>
            <person name="King N."/>
            <person name="Westbrook M.J."/>
            <person name="Young S.L."/>
            <person name="Kuo A."/>
            <person name="Abedin M."/>
            <person name="Chapman J."/>
            <person name="Fairclough S."/>
            <person name="Hellsten U."/>
            <person name="Isogai Y."/>
            <person name="Letunic I."/>
            <person name="Marr M."/>
            <person name="Pincus D."/>
            <person name="Putnam N."/>
            <person name="Rokas A."/>
            <person name="Wright K.J."/>
            <person name="Zuzow R."/>
            <person name="Dirks W."/>
            <person name="Good M."/>
            <person name="Goodstein D."/>
            <person name="Lemons D."/>
            <person name="Li W."/>
            <person name="Lyons J.B."/>
            <person name="Morris A."/>
            <person name="Nichols S."/>
            <person name="Richter D.J."/>
            <person name="Salamov A."/>
            <person name="Bork P."/>
            <person name="Lim W.A."/>
            <person name="Manning G."/>
            <person name="Miller W.T."/>
            <person name="McGinnis W."/>
            <person name="Shapiro H."/>
            <person name="Tjian R."/>
            <person name="Grigoriev I.V."/>
            <person name="Rokhsar D."/>
        </authorList>
    </citation>
    <scope>NUCLEOTIDE SEQUENCE [LARGE SCALE GENOMIC DNA]</scope>
    <source>
        <strain evidence="5">MX1 / ATCC 50154</strain>
    </source>
</reference>
<dbReference type="KEGG" id="mbr:MONBRDRAFT_7656"/>
<dbReference type="Gene3D" id="2.120.10.30">
    <property type="entry name" value="TolB, C-terminal domain"/>
    <property type="match status" value="1"/>
</dbReference>
<evidence type="ECO:0000259" key="3">
    <source>
        <dbReference type="Pfam" id="PF07995"/>
    </source>
</evidence>
<dbReference type="AlphaFoldDB" id="A9UXX5"/>
<sequence>MRPSVGGCKRRGLAQLFLLLLALWAPLHALQDELVLQGLNTPIAAAPIDAQRILVAQISGALTLIHVEDATQSVYVTIPDVNLHGERGLLAVTVHPDLANHPYVFVYVCLNEPAACSVFRLTHHENSGGHTSQATWAEALLLFQDAEGYLGPYHYGGGLAVTPDGALYVAVGDKTYPTETVTGKQLYRIAPEDVVGVTPAPPTTSIATGMRNPLSMLACDEGFLMFDVGGNDYSNSFEEINGYFPGGLIRVARFSCVMGGGLTGNDWYQGLGNQLIFLDYARQTLNAVPRTGCQAVGPSTVVLHTIGSPLHVMTRPDYTLVYTTLEGQVRRVRVGGPSLAVDELFVAPLAGPTPLILDLGAPDTDALTDWTIEWHLNGSRLGAVSSWTLDDVGTYMIEAVAYLGGVPEYTIQSFEVYAGPVLNLQIHSSRGRFEAGQSVSFSATASGSTSAPQSPQYTWRLFMHHANHMHRLVPATPNATLTYAVPWDGHAWSNDTALRVTVEAHDAATNQRGFAQYELQPRLAEVVIRVVVEGAQANAGRVVAADTMLLDGETRANPDTFLTARRFEHRLTAPASACAAGVHLARHIKASGKLVWTADAGGVNFYVTRNADLTVTYRTDGECHLALGAAVERSPLFELGAFDLVPGDGHLIASPGAQDNPASVPVTWAAATGAMLPTLDESFASTPWRFAVFDGAYNVRSGALDPSVGQAVAQSDGELTVVALVRYHGPGWGGVVLGEPTCVGSFGPGVSTGGSTAASPGGELMVETFCTNLIEQSGVVGAEAGWILQGARYCDGMAIMSLNETDLWQEEMPLALSLSQIAVGSDASLSTHVAMDVAWVGVWDACLSSSDLLQLSAAVTDMEQAFKQPDDDQDGGLGDGDDDRSEQPPDDDDDNDDDDGDSMPTQNPMVFTIEQTGDLGAAVSVSPPLGWISLTACAALLCHSLARFL</sequence>
<dbReference type="PANTHER" id="PTHR19328:SF13">
    <property type="entry name" value="HIPL1 PROTEIN"/>
    <property type="match status" value="1"/>
</dbReference>
<dbReference type="InterPro" id="IPR012938">
    <property type="entry name" value="Glc/Sorbosone_DH"/>
</dbReference>
<protein>
    <recommendedName>
        <fullName evidence="3">Glucose/Sorbosone dehydrogenase domain-containing protein</fullName>
    </recommendedName>
</protein>
<dbReference type="Pfam" id="PF07995">
    <property type="entry name" value="GSDH"/>
    <property type="match status" value="1"/>
</dbReference>
<dbReference type="EMBL" id="CH991549">
    <property type="protein sequence ID" value="EDQ89761.1"/>
    <property type="molecule type" value="Genomic_DNA"/>
</dbReference>
<keyword evidence="5" id="KW-1185">Reference proteome</keyword>
<dbReference type="SUPFAM" id="SSF50952">
    <property type="entry name" value="Soluble quinoprotein glucose dehydrogenase"/>
    <property type="match status" value="1"/>
</dbReference>
<name>A9UXX5_MONBE</name>
<evidence type="ECO:0000256" key="2">
    <source>
        <dbReference type="SAM" id="SignalP"/>
    </source>
</evidence>
<dbReference type="PANTHER" id="PTHR19328">
    <property type="entry name" value="HEDGEHOG-INTERACTING PROTEIN"/>
    <property type="match status" value="1"/>
</dbReference>
<feature type="domain" description="Glucose/Sorbosone dehydrogenase" evidence="3">
    <location>
        <begin position="39"/>
        <end position="177"/>
    </location>
</feature>
<evidence type="ECO:0000313" key="4">
    <source>
        <dbReference type="EMBL" id="EDQ89761.1"/>
    </source>
</evidence>
<dbReference type="InterPro" id="IPR011041">
    <property type="entry name" value="Quinoprot_gluc/sorb_DH_b-prop"/>
</dbReference>
<accession>A9UXX5</accession>
<feature type="chain" id="PRO_5002745029" description="Glucose/Sorbosone dehydrogenase domain-containing protein" evidence="2">
    <location>
        <begin position="30"/>
        <end position="949"/>
    </location>
</feature>
<feature type="signal peptide" evidence="2">
    <location>
        <begin position="1"/>
        <end position="29"/>
    </location>
</feature>
<proteinExistence type="predicted"/>
<organism evidence="4 5">
    <name type="scientific">Monosiga brevicollis</name>
    <name type="common">Choanoflagellate</name>
    <dbReference type="NCBI Taxonomy" id="81824"/>
    <lineage>
        <taxon>Eukaryota</taxon>
        <taxon>Choanoflagellata</taxon>
        <taxon>Craspedida</taxon>
        <taxon>Salpingoecidae</taxon>
        <taxon>Monosiga</taxon>
    </lineage>
</organism>
<dbReference type="GeneID" id="5890637"/>
<dbReference type="InParanoid" id="A9UXX5"/>
<gene>
    <name evidence="4" type="ORF">MONBRDRAFT_7656</name>
</gene>
<dbReference type="InterPro" id="IPR011042">
    <property type="entry name" value="6-blade_b-propeller_TolB-like"/>
</dbReference>